<dbReference type="RefSeq" id="WP_260794793.1">
    <property type="nucleotide sequence ID" value="NZ_CP093313.1"/>
</dbReference>
<dbReference type="InterPro" id="IPR037160">
    <property type="entry name" value="DNA_Pol_thumb_sf"/>
</dbReference>
<dbReference type="CDD" id="cd07436">
    <property type="entry name" value="PHP_PolX"/>
    <property type="match status" value="1"/>
</dbReference>
<dbReference type="InterPro" id="IPR050243">
    <property type="entry name" value="PHP_phosphatase"/>
</dbReference>
<dbReference type="SMART" id="SM00481">
    <property type="entry name" value="POLIIIAc"/>
    <property type="match status" value="1"/>
</dbReference>
<organism evidence="2 3">
    <name type="scientific">Occallatibacter riparius</name>
    <dbReference type="NCBI Taxonomy" id="1002689"/>
    <lineage>
        <taxon>Bacteria</taxon>
        <taxon>Pseudomonadati</taxon>
        <taxon>Acidobacteriota</taxon>
        <taxon>Terriglobia</taxon>
        <taxon>Terriglobales</taxon>
        <taxon>Acidobacteriaceae</taxon>
        <taxon>Occallatibacter</taxon>
    </lineage>
</organism>
<dbReference type="InterPro" id="IPR027421">
    <property type="entry name" value="DNA_pol_lamdba_lyase_dom_sf"/>
</dbReference>
<feature type="domain" description="Polymerase/histidinol phosphatase N-terminal" evidence="1">
    <location>
        <begin position="331"/>
        <end position="410"/>
    </location>
</feature>
<dbReference type="GO" id="GO:0005829">
    <property type="term" value="C:cytosol"/>
    <property type="evidence" value="ECO:0007669"/>
    <property type="project" value="TreeGrafter"/>
</dbReference>
<dbReference type="InterPro" id="IPR022311">
    <property type="entry name" value="PolX-like"/>
</dbReference>
<dbReference type="InterPro" id="IPR010996">
    <property type="entry name" value="HHH_MUS81"/>
</dbReference>
<dbReference type="InterPro" id="IPR016195">
    <property type="entry name" value="Pol/histidinol_Pase-like"/>
</dbReference>
<dbReference type="SUPFAM" id="SSF89550">
    <property type="entry name" value="PHP domain-like"/>
    <property type="match status" value="1"/>
</dbReference>
<dbReference type="InterPro" id="IPR047967">
    <property type="entry name" value="PolX_PHP"/>
</dbReference>
<dbReference type="SUPFAM" id="SSF81301">
    <property type="entry name" value="Nucleotidyltransferase"/>
    <property type="match status" value="1"/>
</dbReference>
<dbReference type="Pfam" id="PF14716">
    <property type="entry name" value="HHH_8"/>
    <property type="match status" value="1"/>
</dbReference>
<dbReference type="KEGG" id="orp:MOP44_04870"/>
<dbReference type="InterPro" id="IPR003141">
    <property type="entry name" value="Pol/His_phosphatase_N"/>
</dbReference>
<proteinExistence type="predicted"/>
<evidence type="ECO:0000313" key="2">
    <source>
        <dbReference type="EMBL" id="UWZ85274.1"/>
    </source>
</evidence>
<evidence type="ECO:0000313" key="3">
    <source>
        <dbReference type="Proteomes" id="UP001059380"/>
    </source>
</evidence>
<dbReference type="SUPFAM" id="SSF47802">
    <property type="entry name" value="DNA polymerase beta, N-terminal domain-like"/>
    <property type="match status" value="1"/>
</dbReference>
<gene>
    <name evidence="2" type="ORF">MOP44_04870</name>
</gene>
<dbReference type="Gene3D" id="3.30.210.10">
    <property type="entry name" value="DNA polymerase, thumb domain"/>
    <property type="match status" value="1"/>
</dbReference>
<dbReference type="GO" id="GO:0042578">
    <property type="term" value="F:phosphoric ester hydrolase activity"/>
    <property type="evidence" value="ECO:0007669"/>
    <property type="project" value="TreeGrafter"/>
</dbReference>
<reference evidence="2" key="1">
    <citation type="submission" date="2021-04" db="EMBL/GenBank/DDBJ databases">
        <title>Phylogenetic analysis of Acidobacteriaceae.</title>
        <authorList>
            <person name="Qiu L."/>
            <person name="Zhang Q."/>
        </authorList>
    </citation>
    <scope>NUCLEOTIDE SEQUENCE</scope>
    <source>
        <strain evidence="2">DSM 25168</strain>
    </source>
</reference>
<keyword evidence="3" id="KW-1185">Reference proteome</keyword>
<evidence type="ECO:0000259" key="1">
    <source>
        <dbReference type="SMART" id="SM00481"/>
    </source>
</evidence>
<protein>
    <submittedName>
        <fullName evidence="2">PHP domain-containing protein</fullName>
    </submittedName>
</protein>
<dbReference type="Gene3D" id="1.10.150.110">
    <property type="entry name" value="DNA polymerase beta, N-terminal domain-like"/>
    <property type="match status" value="1"/>
</dbReference>
<dbReference type="AlphaFoldDB" id="A0A9J7BU57"/>
<dbReference type="Pfam" id="PF02811">
    <property type="entry name" value="PHP"/>
    <property type="match status" value="1"/>
</dbReference>
<accession>A0A9J7BU57</accession>
<dbReference type="PANTHER" id="PTHR36928">
    <property type="entry name" value="PHOSPHATASE YCDX-RELATED"/>
    <property type="match status" value="1"/>
</dbReference>
<dbReference type="GO" id="GO:0008270">
    <property type="term" value="F:zinc ion binding"/>
    <property type="evidence" value="ECO:0007669"/>
    <property type="project" value="TreeGrafter"/>
</dbReference>
<dbReference type="EMBL" id="CP093313">
    <property type="protein sequence ID" value="UWZ85274.1"/>
    <property type="molecule type" value="Genomic_DNA"/>
</dbReference>
<name>A0A9J7BU57_9BACT</name>
<dbReference type="PIRSF" id="PIRSF005047">
    <property type="entry name" value="UCP005047_YshC"/>
    <property type="match status" value="1"/>
</dbReference>
<dbReference type="InterPro" id="IPR004013">
    <property type="entry name" value="PHP_dom"/>
</dbReference>
<dbReference type="FunFam" id="3.20.20.140:FF:000047">
    <property type="entry name" value="PHP domain-containing protein"/>
    <property type="match status" value="1"/>
</dbReference>
<dbReference type="Gene3D" id="3.20.20.140">
    <property type="entry name" value="Metal-dependent hydrolases"/>
    <property type="match status" value="1"/>
</dbReference>
<dbReference type="Proteomes" id="UP001059380">
    <property type="component" value="Chromosome"/>
</dbReference>
<sequence>MSQTAESGTLSNAEIADRLSSVAQMLTIEKANPYKIRAYRRAAALVRGLGESVDELVRNNDDLRVYAGIGEAISKAIREIVETGTLTSLEKLRSTATPELVELSAHPRLDPVRVLRVYKKLGISRIDHLRSALESGKIEHTFGPRMAQHVRHGLTEIESILLYHAHQLCDTIGTFLLNRTGADHAEPVGDYRRRVEIITRLDFLVQTRNFSAVVETMKTYGGRLRLIDSTATTATYSLPSGPLLCLERATKKDWGYALIRATGSDAHLRKLSRVTGSIWDGAAKSFRREEDFYKHFEMQFIPPELREGLDEVARSRRGTLPQLIAEQDIRGDLHTHTIASDGADSVEEMARTARELGYEYIGITDHSPSLKIANGQSVENLRVQIRKIDKLNLRLSGFRVLKSAEVDILADGTLDLPDDVLRELDYTVCSIHSRFAMNREQQTQRILRAMDNRYFTILGHATGRLLLKRPGYELDFERIIRHAKSLNCFFELNSSPDRLDLSAENARLAHAADIDIAISTDSHSTGEFRTIRYGLEQARRAGLQKRDVLNCRPLDALLKLLKQRR</sequence>
<dbReference type="PANTHER" id="PTHR36928:SF1">
    <property type="entry name" value="PHOSPHATASE YCDX-RELATED"/>
    <property type="match status" value="1"/>
</dbReference>
<dbReference type="InterPro" id="IPR043519">
    <property type="entry name" value="NT_sf"/>
</dbReference>